<dbReference type="EMBL" id="MLYP01000016">
    <property type="protein sequence ID" value="OIJ97400.1"/>
    <property type="molecule type" value="Genomic_DNA"/>
</dbReference>
<feature type="domain" description="N-acetyltransferase" evidence="1">
    <location>
        <begin position="116"/>
        <end position="248"/>
    </location>
</feature>
<reference evidence="2 3" key="1">
    <citation type="submission" date="2016-10" db="EMBL/GenBank/DDBJ databases">
        <title>Genome sequence of Streptomyces sp. MUSC 93.</title>
        <authorList>
            <person name="Lee L.-H."/>
            <person name="Ser H.-L."/>
            <person name="Law J.W.-F."/>
        </authorList>
    </citation>
    <scope>NUCLEOTIDE SEQUENCE [LARGE SCALE GENOMIC DNA]</scope>
    <source>
        <strain evidence="2 3">MUSC 93</strain>
    </source>
</reference>
<dbReference type="Proteomes" id="UP000179935">
    <property type="component" value="Unassembled WGS sequence"/>
</dbReference>
<evidence type="ECO:0000259" key="1">
    <source>
        <dbReference type="PROSITE" id="PS51186"/>
    </source>
</evidence>
<dbReference type="OrthoDB" id="3355436at2"/>
<dbReference type="SUPFAM" id="SSF55729">
    <property type="entry name" value="Acyl-CoA N-acyltransferases (Nat)"/>
    <property type="match status" value="1"/>
</dbReference>
<dbReference type="Gene3D" id="3.40.630.30">
    <property type="match status" value="1"/>
</dbReference>
<dbReference type="InterPro" id="IPR000182">
    <property type="entry name" value="GNAT_dom"/>
</dbReference>
<evidence type="ECO:0000313" key="2">
    <source>
        <dbReference type="EMBL" id="OIJ97400.1"/>
    </source>
</evidence>
<sequence length="248" mass="26482">MTESDEQRQTLTNGQGMPVLTYLQGVREGHPWADLAEVVGPDPVESIVAGMSGWAVSGSVELGEQLLRHGARVMRHAHEMRRDLAACPPPADWSSHALGNGLRAVPCDLHADAVFSAWRAAFPVDHPDHHRGSDEEALNERLAPMLAGSVLGPVLPCSALVVDETDRVVAGAIITDRDGLPWIADVFRRPEALYAGLGANLLRRVLSDAAADGLADVSLVVSDANPARRVYEKLGFQLTGTSLTVVVP</sequence>
<organism evidence="2 3">
    <name type="scientific">Streptomyces colonosanans</name>
    <dbReference type="NCBI Taxonomy" id="1428652"/>
    <lineage>
        <taxon>Bacteria</taxon>
        <taxon>Bacillati</taxon>
        <taxon>Actinomycetota</taxon>
        <taxon>Actinomycetes</taxon>
        <taxon>Kitasatosporales</taxon>
        <taxon>Streptomycetaceae</taxon>
        <taxon>Streptomyces</taxon>
    </lineage>
</organism>
<gene>
    <name evidence="2" type="ORF">BIV24_06990</name>
</gene>
<evidence type="ECO:0000313" key="3">
    <source>
        <dbReference type="Proteomes" id="UP000179935"/>
    </source>
</evidence>
<dbReference type="GO" id="GO:0016747">
    <property type="term" value="F:acyltransferase activity, transferring groups other than amino-acyl groups"/>
    <property type="evidence" value="ECO:0007669"/>
    <property type="project" value="InterPro"/>
</dbReference>
<dbReference type="Pfam" id="PF00583">
    <property type="entry name" value="Acetyltransf_1"/>
    <property type="match status" value="1"/>
</dbReference>
<dbReference type="PROSITE" id="PS51186">
    <property type="entry name" value="GNAT"/>
    <property type="match status" value="1"/>
</dbReference>
<accession>A0A1S2PVB3</accession>
<dbReference type="AlphaFoldDB" id="A0A1S2PVB3"/>
<dbReference type="InterPro" id="IPR016181">
    <property type="entry name" value="Acyl_CoA_acyltransferase"/>
</dbReference>
<dbReference type="STRING" id="1428652.BIV24_06990"/>
<comment type="caution">
    <text evidence="2">The sequence shown here is derived from an EMBL/GenBank/DDBJ whole genome shotgun (WGS) entry which is preliminary data.</text>
</comment>
<keyword evidence="2" id="KW-0808">Transferase</keyword>
<name>A0A1S2PVB3_9ACTN</name>
<proteinExistence type="predicted"/>
<protein>
    <submittedName>
        <fullName evidence="2">GNAT family N-acetyltransferase</fullName>
    </submittedName>
</protein>
<dbReference type="RefSeq" id="WP_071365293.1">
    <property type="nucleotide sequence ID" value="NZ_MLYP01000016.1"/>
</dbReference>
<keyword evidence="3" id="KW-1185">Reference proteome</keyword>